<accession>A0A7D9JQS7</accession>
<dbReference type="InterPro" id="IPR002225">
    <property type="entry name" value="3Beta_OHSteriod_DH/Estase"/>
</dbReference>
<reference evidence="2" key="1">
    <citation type="submission" date="2020-04" db="EMBL/GenBank/DDBJ databases">
        <authorList>
            <person name="Alioto T."/>
            <person name="Alioto T."/>
            <person name="Gomez Garrido J."/>
        </authorList>
    </citation>
    <scope>NUCLEOTIDE SEQUENCE</scope>
    <source>
        <strain evidence="2">A484AB</strain>
    </source>
</reference>
<sequence length="51" mass="5636">MSGKPSIVILGGLGFIGRNLVTYLVENDLCSKIRAVDKVPPQTAWLNERHK</sequence>
<evidence type="ECO:0000259" key="1">
    <source>
        <dbReference type="Pfam" id="PF01073"/>
    </source>
</evidence>
<evidence type="ECO:0000313" key="2">
    <source>
        <dbReference type="EMBL" id="CAB4033523.1"/>
    </source>
</evidence>
<dbReference type="Gene3D" id="3.40.50.720">
    <property type="entry name" value="NAD(P)-binding Rossmann-like Domain"/>
    <property type="match status" value="1"/>
</dbReference>
<name>A0A7D9JQS7_PARCT</name>
<dbReference type="Pfam" id="PF01073">
    <property type="entry name" value="3Beta_HSD"/>
    <property type="match status" value="1"/>
</dbReference>
<feature type="domain" description="3-beta hydroxysteroid dehydrogenase/isomerase" evidence="1">
    <location>
        <begin position="8"/>
        <end position="41"/>
    </location>
</feature>
<dbReference type="GO" id="GO:0006694">
    <property type="term" value="P:steroid biosynthetic process"/>
    <property type="evidence" value="ECO:0007669"/>
    <property type="project" value="InterPro"/>
</dbReference>
<protein>
    <submittedName>
        <fullName evidence="2">Sterol-4-alpha-carboxylate 3-dehydrogenase, decarboxylating-like</fullName>
    </submittedName>
</protein>
<dbReference type="Proteomes" id="UP001152795">
    <property type="component" value="Unassembled WGS sequence"/>
</dbReference>
<dbReference type="InterPro" id="IPR036291">
    <property type="entry name" value="NAD(P)-bd_dom_sf"/>
</dbReference>
<dbReference type="SUPFAM" id="SSF51735">
    <property type="entry name" value="NAD(P)-binding Rossmann-fold domains"/>
    <property type="match status" value="1"/>
</dbReference>
<gene>
    <name evidence="2" type="ORF">PACLA_8A088252</name>
</gene>
<keyword evidence="3" id="KW-1185">Reference proteome</keyword>
<comment type="caution">
    <text evidence="2">The sequence shown here is derived from an EMBL/GenBank/DDBJ whole genome shotgun (WGS) entry which is preliminary data.</text>
</comment>
<dbReference type="AlphaFoldDB" id="A0A7D9JQS7"/>
<dbReference type="EMBL" id="CACRXK020019326">
    <property type="protein sequence ID" value="CAB4033523.1"/>
    <property type="molecule type" value="Genomic_DNA"/>
</dbReference>
<proteinExistence type="predicted"/>
<dbReference type="GO" id="GO:0016616">
    <property type="term" value="F:oxidoreductase activity, acting on the CH-OH group of donors, NAD or NADP as acceptor"/>
    <property type="evidence" value="ECO:0007669"/>
    <property type="project" value="InterPro"/>
</dbReference>
<evidence type="ECO:0000313" key="3">
    <source>
        <dbReference type="Proteomes" id="UP001152795"/>
    </source>
</evidence>
<organism evidence="2 3">
    <name type="scientific">Paramuricea clavata</name>
    <name type="common">Red gorgonian</name>
    <name type="synonym">Violescent sea-whip</name>
    <dbReference type="NCBI Taxonomy" id="317549"/>
    <lineage>
        <taxon>Eukaryota</taxon>
        <taxon>Metazoa</taxon>
        <taxon>Cnidaria</taxon>
        <taxon>Anthozoa</taxon>
        <taxon>Octocorallia</taxon>
        <taxon>Malacalcyonacea</taxon>
        <taxon>Plexauridae</taxon>
        <taxon>Paramuricea</taxon>
    </lineage>
</organism>
<feature type="non-terminal residue" evidence="2">
    <location>
        <position position="51"/>
    </location>
</feature>
<dbReference type="OrthoDB" id="16464at2759"/>